<dbReference type="AlphaFoldDB" id="A0A9X4MFA3"/>
<feature type="domain" description="Transglutaminase-like" evidence="1">
    <location>
        <begin position="424"/>
        <end position="495"/>
    </location>
</feature>
<dbReference type="SUPFAM" id="SSF54001">
    <property type="entry name" value="Cysteine proteinases"/>
    <property type="match status" value="1"/>
</dbReference>
<dbReference type="EMBL" id="VBTY01000084">
    <property type="protein sequence ID" value="MDG3495159.1"/>
    <property type="molecule type" value="Genomic_DNA"/>
</dbReference>
<reference evidence="2" key="1">
    <citation type="submission" date="2019-05" db="EMBL/GenBank/DDBJ databases">
        <title>Whole genome sequencing of Pseudanabaena catenata USMAC16.</title>
        <authorList>
            <person name="Khan Z."/>
            <person name="Omar W.M."/>
            <person name="Convey P."/>
            <person name="Merican F."/>
            <person name="Najimudin N."/>
        </authorList>
    </citation>
    <scope>NUCLEOTIDE SEQUENCE</scope>
    <source>
        <strain evidence="2">USMAC16</strain>
    </source>
</reference>
<evidence type="ECO:0000313" key="2">
    <source>
        <dbReference type="EMBL" id="MDG3495159.1"/>
    </source>
</evidence>
<dbReference type="InterPro" id="IPR002931">
    <property type="entry name" value="Transglutaminase-like"/>
</dbReference>
<dbReference type="RefSeq" id="WP_009627271.1">
    <property type="nucleotide sequence ID" value="NZ_VBTY01000084.1"/>
</dbReference>
<dbReference type="Gene3D" id="2.120.10.30">
    <property type="entry name" value="TolB, C-terminal domain"/>
    <property type="match status" value="1"/>
</dbReference>
<sequence>MPSLPSTIYPIGAYNLHGLVWQTSSNVSDVSDVSIDISNHKPYIICVDAYQGHLLKIDPWSEGATVLNNYTASEFRDATGLAIAGETLWITKNNGIYYCNMVDFELQPFMELPNKIDGIAVSEGGVYVSSSEVGKIFVFGRATRTLLRIMDAPGAGFEALALVGEELWVSDRTEETVYRMNAKTGEILHRGLTPFPNPVGLGFLDNELYVVYSGDENYIRENPNDLDEPFSVAAREKTFIHRLKFNQYKDGKLNYTLTNGYKVEMIYLEELSSEEPTSVYNLTWRVAYPTDNYRQKLLAIEPIGIPFEEEIVDGQRVAAFKLGNLKPEEARMFGWKATLELRAIKYELKDSEVDFVPELSEDMKKLYLIDDDGLSMDNPLIQAAAREAVGNETNILRKMLLIRDYVYDKLAYRVTPYIASPEEVLVRGTGSCGEYVGLLLALTRLNGIACRTVGRYKCPHENDQVMNIPLNQYYNHVWIEFYIPSIGWLPMESNPDDTGHRPYPTRWFMGLPWYHVEIGKGIFFETIQPQPYSIGELALNHVRFKVLEEI</sequence>
<dbReference type="PANTHER" id="PTHR33490:SF6">
    <property type="entry name" value="SLL1049 PROTEIN"/>
    <property type="match status" value="1"/>
</dbReference>
<dbReference type="Gene3D" id="3.10.620.30">
    <property type="match status" value="1"/>
</dbReference>
<evidence type="ECO:0000313" key="3">
    <source>
        <dbReference type="Proteomes" id="UP001152872"/>
    </source>
</evidence>
<evidence type="ECO:0000259" key="1">
    <source>
        <dbReference type="SMART" id="SM00460"/>
    </source>
</evidence>
<dbReference type="InterPro" id="IPR038765">
    <property type="entry name" value="Papain-like_cys_pep_sf"/>
</dbReference>
<gene>
    <name evidence="2" type="ORF">FEV09_11370</name>
</gene>
<keyword evidence="3" id="KW-1185">Reference proteome</keyword>
<proteinExistence type="predicted"/>
<dbReference type="PANTHER" id="PTHR33490">
    <property type="entry name" value="BLR5614 PROTEIN-RELATED"/>
    <property type="match status" value="1"/>
</dbReference>
<name>A0A9X4MFA3_9CYAN</name>
<dbReference type="SUPFAM" id="SSF63825">
    <property type="entry name" value="YWTD domain"/>
    <property type="match status" value="1"/>
</dbReference>
<dbReference type="Proteomes" id="UP001152872">
    <property type="component" value="Unassembled WGS sequence"/>
</dbReference>
<comment type="caution">
    <text evidence="2">The sequence shown here is derived from an EMBL/GenBank/DDBJ whole genome shotgun (WGS) entry which is preliminary data.</text>
</comment>
<dbReference type="Pfam" id="PF01841">
    <property type="entry name" value="Transglut_core"/>
    <property type="match status" value="1"/>
</dbReference>
<dbReference type="SMART" id="SM00460">
    <property type="entry name" value="TGc"/>
    <property type="match status" value="1"/>
</dbReference>
<organism evidence="2 3">
    <name type="scientific">Pseudanabaena catenata USMAC16</name>
    <dbReference type="NCBI Taxonomy" id="1855837"/>
    <lineage>
        <taxon>Bacteria</taxon>
        <taxon>Bacillati</taxon>
        <taxon>Cyanobacteriota</taxon>
        <taxon>Cyanophyceae</taxon>
        <taxon>Pseudanabaenales</taxon>
        <taxon>Pseudanabaenaceae</taxon>
        <taxon>Pseudanabaena</taxon>
    </lineage>
</organism>
<protein>
    <submittedName>
        <fullName evidence="2">Transglutaminase domain-containing protein</fullName>
    </submittedName>
</protein>
<dbReference type="InterPro" id="IPR011042">
    <property type="entry name" value="6-blade_b-propeller_TolB-like"/>
</dbReference>
<accession>A0A9X4MFA3</accession>